<dbReference type="Proteomes" id="UP000184268">
    <property type="component" value="Unassembled WGS sequence"/>
</dbReference>
<proteinExistence type="predicted"/>
<evidence type="ECO:0000313" key="2">
    <source>
        <dbReference type="Proteomes" id="UP000184268"/>
    </source>
</evidence>
<name>A0A1M5TR41_9GAMM</name>
<keyword evidence="2" id="KW-1185">Reference proteome</keyword>
<accession>A0A1M5TR41</accession>
<sequence>MEMRDMLQFVAVLLALISLVWQQRRLVLEGDRKEKRVETKLRIFYVLSGASGDLTEDQIIKELERGHPLRDVDRIEIRKSLYEMLKDETIRFTRAKKYKPRRRSCTGGDENSSG</sequence>
<reference evidence="1 2" key="1">
    <citation type="submission" date="2016-11" db="EMBL/GenBank/DDBJ databases">
        <authorList>
            <person name="Jaros S."/>
            <person name="Januszkiewicz K."/>
            <person name="Wedrychowicz H."/>
        </authorList>
    </citation>
    <scope>NUCLEOTIDE SEQUENCE [LARGE SCALE GENOMIC DNA]</scope>
    <source>
        <strain evidence="1 2">DSM 16917</strain>
    </source>
</reference>
<gene>
    <name evidence="1" type="ORF">SAMN02745129_2246</name>
</gene>
<dbReference type="AlphaFoldDB" id="A0A1M5TR41"/>
<protein>
    <submittedName>
        <fullName evidence="1">Uncharacterized protein</fullName>
    </submittedName>
</protein>
<evidence type="ECO:0000313" key="1">
    <source>
        <dbReference type="EMBL" id="SHH53237.1"/>
    </source>
</evidence>
<dbReference type="RefSeq" id="WP_067656067.1">
    <property type="nucleotide sequence ID" value="NZ_FQXG01000003.1"/>
</dbReference>
<dbReference type="EMBL" id="FQXG01000003">
    <property type="protein sequence ID" value="SHH53237.1"/>
    <property type="molecule type" value="Genomic_DNA"/>
</dbReference>
<organism evidence="1 2">
    <name type="scientific">Ferrimonas marina</name>
    <dbReference type="NCBI Taxonomy" id="299255"/>
    <lineage>
        <taxon>Bacteria</taxon>
        <taxon>Pseudomonadati</taxon>
        <taxon>Pseudomonadota</taxon>
        <taxon>Gammaproteobacteria</taxon>
        <taxon>Alteromonadales</taxon>
        <taxon>Ferrimonadaceae</taxon>
        <taxon>Ferrimonas</taxon>
    </lineage>
</organism>